<comment type="caution">
    <text evidence="12">The sequence shown here is derived from an EMBL/GenBank/DDBJ whole genome shotgun (WGS) entry which is preliminary data.</text>
</comment>
<dbReference type="EC" id="2.1.1.-" evidence="9"/>
<feature type="binding site" evidence="8">
    <location>
        <position position="42"/>
    </location>
    <ligand>
        <name>S-adenosyl-L-methionine</name>
        <dbReference type="ChEBI" id="CHEBI:59789"/>
    </ligand>
</feature>
<dbReference type="GO" id="GO:0030688">
    <property type="term" value="C:preribosome, small subunit precursor"/>
    <property type="evidence" value="ECO:0007669"/>
    <property type="project" value="EnsemblFungi"/>
</dbReference>
<feature type="compositionally biased region" description="Acidic residues" evidence="10">
    <location>
        <begin position="305"/>
        <end position="314"/>
    </location>
</feature>
<evidence type="ECO:0000256" key="10">
    <source>
        <dbReference type="SAM" id="MobiDB-lite"/>
    </source>
</evidence>
<feature type="binding site" evidence="8">
    <location>
        <position position="98"/>
    </location>
    <ligand>
        <name>S-adenosyl-L-methionine</name>
        <dbReference type="ChEBI" id="CHEBI:59789"/>
    </ligand>
</feature>
<evidence type="ECO:0000256" key="8">
    <source>
        <dbReference type="PROSITE-ProRule" id="PRU01026"/>
    </source>
</evidence>
<keyword evidence="13" id="KW-1185">Reference proteome</keyword>
<dbReference type="SMART" id="SM00650">
    <property type="entry name" value="rADc"/>
    <property type="match status" value="1"/>
</dbReference>
<keyword evidence="3 8" id="KW-0489">Methyltransferase</keyword>
<accession>A0A225AP38</accession>
<dbReference type="InterPro" id="IPR029063">
    <property type="entry name" value="SAM-dependent_MTases_sf"/>
</dbReference>
<dbReference type="GO" id="GO:0005730">
    <property type="term" value="C:nucleolus"/>
    <property type="evidence" value="ECO:0007669"/>
    <property type="project" value="TreeGrafter"/>
</dbReference>
<feature type="region of interest" description="Disordered" evidence="10">
    <location>
        <begin position="294"/>
        <end position="328"/>
    </location>
</feature>
<keyword evidence="4 8" id="KW-0808">Transferase</keyword>
<evidence type="ECO:0000256" key="6">
    <source>
        <dbReference type="ARBA" id="ARBA00022884"/>
    </source>
</evidence>
<keyword evidence="6 8" id="KW-0694">RNA-binding</keyword>
<feature type="compositionally biased region" description="Basic residues" evidence="10">
    <location>
        <begin position="1"/>
        <end position="10"/>
    </location>
</feature>
<dbReference type="GO" id="GO:0003723">
    <property type="term" value="F:RNA binding"/>
    <property type="evidence" value="ECO:0007669"/>
    <property type="project" value="UniProtKB-UniRule"/>
</dbReference>
<dbReference type="AlphaFoldDB" id="A0A225AP38"/>
<evidence type="ECO:0000313" key="12">
    <source>
        <dbReference type="EMBL" id="OKL57369.1"/>
    </source>
</evidence>
<dbReference type="STRING" id="1441469.A0A225AP38"/>
<dbReference type="Gene3D" id="3.40.50.150">
    <property type="entry name" value="Vaccinia Virus protein VP39"/>
    <property type="match status" value="1"/>
</dbReference>
<dbReference type="InterPro" id="IPR011530">
    <property type="entry name" value="rRNA_adenine_dimethylase"/>
</dbReference>
<dbReference type="InterPro" id="IPR001737">
    <property type="entry name" value="KsgA/Erm"/>
</dbReference>
<dbReference type="GO" id="GO:0052909">
    <property type="term" value="F:18S rRNA (adenine(1779)-N(6)/adenine(1780)-N(6))-dimethyltransferase activity"/>
    <property type="evidence" value="ECO:0007669"/>
    <property type="project" value="UniProtKB-EC"/>
</dbReference>
<evidence type="ECO:0000259" key="11">
    <source>
        <dbReference type="SMART" id="SM00650"/>
    </source>
</evidence>
<evidence type="ECO:0000256" key="3">
    <source>
        <dbReference type="ARBA" id="ARBA00022603"/>
    </source>
</evidence>
<dbReference type="InterPro" id="IPR020598">
    <property type="entry name" value="rRNA_Ade_methylase_Trfase_N"/>
</dbReference>
<feature type="region of interest" description="Disordered" evidence="10">
    <location>
        <begin position="1"/>
        <end position="25"/>
    </location>
</feature>
<feature type="binding site" evidence="8">
    <location>
        <position position="77"/>
    </location>
    <ligand>
        <name>S-adenosyl-L-methionine</name>
        <dbReference type="ChEBI" id="CHEBI:59789"/>
    </ligand>
</feature>
<dbReference type="Proteomes" id="UP000214365">
    <property type="component" value="Unassembled WGS sequence"/>
</dbReference>
<reference evidence="12 13" key="1">
    <citation type="submission" date="2015-06" db="EMBL/GenBank/DDBJ databases">
        <title>Talaromyces atroroseus IBT 11181 draft genome.</title>
        <authorList>
            <person name="Rasmussen K.B."/>
            <person name="Rasmussen S."/>
            <person name="Petersen B."/>
            <person name="Sicheritz-Ponten T."/>
            <person name="Mortensen U.H."/>
            <person name="Thrane U."/>
        </authorList>
    </citation>
    <scope>NUCLEOTIDE SEQUENCE [LARGE SCALE GENOMIC DNA]</scope>
    <source>
        <strain evidence="12 13">IBT 11181</strain>
    </source>
</reference>
<gene>
    <name evidence="12" type="ORF">UA08_07435</name>
</gene>
<evidence type="ECO:0000256" key="2">
    <source>
        <dbReference type="ARBA" id="ARBA00022552"/>
    </source>
</evidence>
<comment type="function">
    <text evidence="1">Specifically dimethylates two adjacent adenosines in the loop of a conserved hairpin near the 3'-end of 18S rRNA in the 40S particle.</text>
</comment>
<feature type="binding site" evidence="8">
    <location>
        <position position="126"/>
    </location>
    <ligand>
        <name>S-adenosyl-L-methionine</name>
        <dbReference type="ChEBI" id="CHEBI:59789"/>
    </ligand>
</feature>
<dbReference type="GeneID" id="31007191"/>
<dbReference type="Pfam" id="PF00398">
    <property type="entry name" value="RrnaAD"/>
    <property type="match status" value="1"/>
</dbReference>
<evidence type="ECO:0000256" key="4">
    <source>
        <dbReference type="ARBA" id="ARBA00022679"/>
    </source>
</evidence>
<sequence length="417" mass="47035">MGKVQPRKRNNASAGSPYTKNLPSGSLKKNPIFKFNTDIGQHILKNPGIADAIVDKANIKEHEVVADKLTILYMCVGPGTGVLTRRILAKAKACTAIELDPRMAAELTKMVQGTPMQRKLKIILGDFIKVDLKEIGHFDVFISNTPYQISSPLVFKLLAMPRPPRVSILMVQREFAQRLIARPGDAMYSRLSVNAQFHAVCSHILKVGKNNFSPPPQVESSVVRIEPRPDRPDISWEELDGMLRICFNRKNKTLRSSFFIKQVRELIERNWVTWASMFPEQVKKEDTDFLQGHGDASLPLPESTMEIDDEDDNNLIDNNGADENNEDDTMQDMQDLIFGRSDNQSKLPKKDAPKLSGKMISVNGINVDRARLVQLIQVKIQRALDKFGLAEKRSQKCDETAFLQLLHAFNQEGIRFS</sequence>
<dbReference type="CDD" id="cd02440">
    <property type="entry name" value="AdoMet_MTases"/>
    <property type="match status" value="1"/>
</dbReference>
<keyword evidence="2 9" id="KW-0698">rRNA processing</keyword>
<evidence type="ECO:0000313" key="13">
    <source>
        <dbReference type="Proteomes" id="UP000214365"/>
    </source>
</evidence>
<protein>
    <recommendedName>
        <fullName evidence="9">rRNA adenine N(6)-methyltransferase</fullName>
        <ecNumber evidence="9">2.1.1.-</ecNumber>
    </recommendedName>
</protein>
<evidence type="ECO:0000256" key="7">
    <source>
        <dbReference type="ARBA" id="ARBA00049478"/>
    </source>
</evidence>
<dbReference type="NCBIfam" id="TIGR00755">
    <property type="entry name" value="ksgA"/>
    <property type="match status" value="1"/>
</dbReference>
<organism evidence="12 13">
    <name type="scientific">Talaromyces atroroseus</name>
    <dbReference type="NCBI Taxonomy" id="1441469"/>
    <lineage>
        <taxon>Eukaryota</taxon>
        <taxon>Fungi</taxon>
        <taxon>Dikarya</taxon>
        <taxon>Ascomycota</taxon>
        <taxon>Pezizomycotina</taxon>
        <taxon>Eurotiomycetes</taxon>
        <taxon>Eurotiomycetidae</taxon>
        <taxon>Eurotiales</taxon>
        <taxon>Trichocomaceae</taxon>
        <taxon>Talaromyces</taxon>
        <taxon>Talaromyces sect. Trachyspermi</taxon>
    </lineage>
</organism>
<dbReference type="EMBL" id="LFMY01000012">
    <property type="protein sequence ID" value="OKL57369.1"/>
    <property type="molecule type" value="Genomic_DNA"/>
</dbReference>
<dbReference type="PANTHER" id="PTHR11727:SF7">
    <property type="entry name" value="DIMETHYLADENOSINE TRANSFERASE-RELATED"/>
    <property type="match status" value="1"/>
</dbReference>
<evidence type="ECO:0000256" key="1">
    <source>
        <dbReference type="ARBA" id="ARBA00002977"/>
    </source>
</evidence>
<dbReference type="GO" id="GO:0000462">
    <property type="term" value="P:maturation of SSU-rRNA from tricistronic rRNA transcript (SSU-rRNA, 5.8S rRNA, LSU-rRNA)"/>
    <property type="evidence" value="ECO:0007669"/>
    <property type="project" value="EnsemblFungi"/>
</dbReference>
<dbReference type="OrthoDB" id="74991at2759"/>
<keyword evidence="5 8" id="KW-0949">S-adenosyl-L-methionine</keyword>
<feature type="domain" description="Ribosomal RNA adenine methylase transferase N-terminal" evidence="11">
    <location>
        <begin position="49"/>
        <end position="229"/>
    </location>
</feature>
<dbReference type="PROSITE" id="PS51689">
    <property type="entry name" value="SAM_RNA_A_N6_MT"/>
    <property type="match status" value="1"/>
</dbReference>
<feature type="compositionally biased region" description="Polar residues" evidence="10">
    <location>
        <begin position="11"/>
        <end position="24"/>
    </location>
</feature>
<feature type="binding site" evidence="8">
    <location>
        <position position="44"/>
    </location>
    <ligand>
        <name>S-adenosyl-L-methionine</name>
        <dbReference type="ChEBI" id="CHEBI:59789"/>
    </ligand>
</feature>
<dbReference type="Gene3D" id="1.10.8.480">
    <property type="match status" value="1"/>
</dbReference>
<dbReference type="PANTHER" id="PTHR11727">
    <property type="entry name" value="DIMETHYLADENOSINE TRANSFERASE"/>
    <property type="match status" value="1"/>
</dbReference>
<comment type="catalytic activity">
    <reaction evidence="7">
        <text>adenosine(1779)/adenosine(1780) in 18S rRNA + 4 S-adenosyl-L-methionine = N(6)-dimethyladenosine(1779)/N(6)-dimethyladenosine(1780) in 18S rRNA + 4 S-adenosyl-L-homocysteine + 4 H(+)</text>
        <dbReference type="Rhea" id="RHEA:42780"/>
        <dbReference type="Rhea" id="RHEA-COMP:10234"/>
        <dbReference type="Rhea" id="RHEA-COMP:10236"/>
        <dbReference type="ChEBI" id="CHEBI:15378"/>
        <dbReference type="ChEBI" id="CHEBI:57856"/>
        <dbReference type="ChEBI" id="CHEBI:59789"/>
        <dbReference type="ChEBI" id="CHEBI:74411"/>
        <dbReference type="ChEBI" id="CHEBI:74493"/>
        <dbReference type="EC" id="2.1.1.183"/>
    </reaction>
</comment>
<evidence type="ECO:0000256" key="5">
    <source>
        <dbReference type="ARBA" id="ARBA00022691"/>
    </source>
</evidence>
<feature type="binding site" evidence="8">
    <location>
        <position position="144"/>
    </location>
    <ligand>
        <name>S-adenosyl-L-methionine</name>
        <dbReference type="ChEBI" id="CHEBI:59789"/>
    </ligand>
</feature>
<name>A0A225AP38_TALAT</name>
<proteinExistence type="inferred from homology"/>
<dbReference type="SUPFAM" id="SSF53335">
    <property type="entry name" value="S-adenosyl-L-methionine-dependent methyltransferases"/>
    <property type="match status" value="1"/>
</dbReference>
<comment type="similarity">
    <text evidence="8 9">Belongs to the class I-like SAM-binding methyltransferase superfamily. rRNA adenine N(6)-methyltransferase family.</text>
</comment>
<evidence type="ECO:0000256" key="9">
    <source>
        <dbReference type="RuleBase" id="RU362106"/>
    </source>
</evidence>
<dbReference type="RefSeq" id="XP_020117490.1">
    <property type="nucleotide sequence ID" value="XM_020262329.1"/>
</dbReference>